<feature type="domain" description="SLH" evidence="1">
    <location>
        <begin position="1"/>
        <end position="45"/>
    </location>
</feature>
<feature type="non-terminal residue" evidence="2">
    <location>
        <position position="1"/>
    </location>
</feature>
<name>A0ABS7C207_9BACL</name>
<evidence type="ECO:0000313" key="3">
    <source>
        <dbReference type="Proteomes" id="UP001519887"/>
    </source>
</evidence>
<dbReference type="EMBL" id="JAHZIK010000275">
    <property type="protein sequence ID" value="MBW7454926.1"/>
    <property type="molecule type" value="Genomic_DNA"/>
</dbReference>
<reference evidence="2 3" key="1">
    <citation type="submission" date="2021-07" db="EMBL/GenBank/DDBJ databases">
        <title>Paenibacillus radiodurans sp. nov., isolated from the southeastern edge of Tengger Desert.</title>
        <authorList>
            <person name="Zhang G."/>
        </authorList>
    </citation>
    <scope>NUCLEOTIDE SEQUENCE [LARGE SCALE GENOMIC DNA]</scope>
    <source>
        <strain evidence="2 3">CCM 7311</strain>
    </source>
</reference>
<accession>A0ABS7C207</accession>
<dbReference type="InterPro" id="IPR001119">
    <property type="entry name" value="SLH_dom"/>
</dbReference>
<gene>
    <name evidence="2" type="ORF">K0U00_12865</name>
</gene>
<organism evidence="2 3">
    <name type="scientific">Paenibacillus sepulcri</name>
    <dbReference type="NCBI Taxonomy" id="359917"/>
    <lineage>
        <taxon>Bacteria</taxon>
        <taxon>Bacillati</taxon>
        <taxon>Bacillota</taxon>
        <taxon>Bacilli</taxon>
        <taxon>Bacillales</taxon>
        <taxon>Paenibacillaceae</taxon>
        <taxon>Paenibacillus</taxon>
    </lineage>
</organism>
<proteinExistence type="predicted"/>
<feature type="domain" description="SLH" evidence="1">
    <location>
        <begin position="48"/>
        <end position="111"/>
    </location>
</feature>
<dbReference type="Pfam" id="PF00395">
    <property type="entry name" value="SLH"/>
    <property type="match status" value="2"/>
</dbReference>
<keyword evidence="3" id="KW-1185">Reference proteome</keyword>
<dbReference type="Proteomes" id="UP001519887">
    <property type="component" value="Unassembled WGS sequence"/>
</dbReference>
<protein>
    <submittedName>
        <fullName evidence="2">S-layer homology domain-containing protein</fullName>
    </submittedName>
</protein>
<comment type="caution">
    <text evidence="2">The sequence shown here is derived from an EMBL/GenBank/DDBJ whole genome shotgun (WGS) entry which is preliminary data.</text>
</comment>
<sequence length="115" mass="12371">WATDNGIVTGYTEKAFGPNDPIRRQDITVIMSRLASTFDMDLKAGQKQAAFADDQLIGGYAKAAVYQMQSASIIAGKGNNIFDPLGNTTRAEAAKILYIILEKAGKIDPAYTIPS</sequence>
<dbReference type="PROSITE" id="PS51272">
    <property type="entry name" value="SLH"/>
    <property type="match status" value="2"/>
</dbReference>
<evidence type="ECO:0000313" key="2">
    <source>
        <dbReference type="EMBL" id="MBW7454926.1"/>
    </source>
</evidence>
<evidence type="ECO:0000259" key="1">
    <source>
        <dbReference type="PROSITE" id="PS51272"/>
    </source>
</evidence>